<dbReference type="PROSITE" id="PS50989">
    <property type="entry name" value="COA_CT_CTER"/>
    <property type="match status" value="1"/>
</dbReference>
<dbReference type="HAMAP" id="MF_00823">
    <property type="entry name" value="AcetylCoA_CT_alpha"/>
    <property type="match status" value="1"/>
</dbReference>
<feature type="domain" description="CoA carboxyltransferase C-terminal" evidence="11">
    <location>
        <begin position="39"/>
        <end position="293"/>
    </location>
</feature>
<comment type="caution">
    <text evidence="12">The sequence shown here is derived from an EMBL/GenBank/DDBJ whole genome shotgun (WGS) entry which is preliminary data.</text>
</comment>
<comment type="catalytic activity">
    <reaction evidence="9 10">
        <text>N(6)-carboxybiotinyl-L-lysyl-[protein] + acetyl-CoA = N(6)-biotinyl-L-lysyl-[protein] + malonyl-CoA</text>
        <dbReference type="Rhea" id="RHEA:54728"/>
        <dbReference type="Rhea" id="RHEA-COMP:10505"/>
        <dbReference type="Rhea" id="RHEA-COMP:10506"/>
        <dbReference type="ChEBI" id="CHEBI:57288"/>
        <dbReference type="ChEBI" id="CHEBI:57384"/>
        <dbReference type="ChEBI" id="CHEBI:83144"/>
        <dbReference type="ChEBI" id="CHEBI:83145"/>
        <dbReference type="EC" id="2.1.3.15"/>
    </reaction>
</comment>
<comment type="function">
    <text evidence="10">Component of the acetyl coenzyme A carboxylase (ACC) complex. First, biotin carboxylase catalyzes the carboxylation of biotin on its carrier protein (BCCP) and then the CO(2) group is transferred by the carboxyltransferase to acetyl-CoA to form malonyl-CoA.</text>
</comment>
<evidence type="ECO:0000256" key="3">
    <source>
        <dbReference type="ARBA" id="ARBA00022679"/>
    </source>
</evidence>
<dbReference type="SUPFAM" id="SSF52096">
    <property type="entry name" value="ClpP/crotonase"/>
    <property type="match status" value="1"/>
</dbReference>
<dbReference type="EMBL" id="VSIY01000014">
    <property type="protein sequence ID" value="TYB79999.1"/>
    <property type="molecule type" value="Genomic_DNA"/>
</dbReference>
<dbReference type="EC" id="2.1.3.15" evidence="10"/>
<keyword evidence="10" id="KW-0963">Cytoplasm</keyword>
<comment type="subunit">
    <text evidence="10">Acetyl-CoA carboxylase is a heterohexamer composed of biotin carboxyl carrier protein (AccB), biotin carboxylase (AccC) and two subunits each of ACCase subunit alpha (AccA) and ACCase subunit beta (AccD).</text>
</comment>
<dbReference type="GO" id="GO:0003989">
    <property type="term" value="F:acetyl-CoA carboxylase activity"/>
    <property type="evidence" value="ECO:0007669"/>
    <property type="project" value="InterPro"/>
</dbReference>
<dbReference type="GO" id="GO:0005524">
    <property type="term" value="F:ATP binding"/>
    <property type="evidence" value="ECO:0007669"/>
    <property type="project" value="UniProtKB-KW"/>
</dbReference>
<accession>A0A5D0RG23</accession>
<dbReference type="GO" id="GO:0009317">
    <property type="term" value="C:acetyl-CoA carboxylase complex"/>
    <property type="evidence" value="ECO:0007669"/>
    <property type="project" value="InterPro"/>
</dbReference>
<dbReference type="NCBIfam" id="TIGR00513">
    <property type="entry name" value="accA"/>
    <property type="match status" value="1"/>
</dbReference>
<sequence length="320" mass="34828">MTNYLEFEKPLAEIEGKAEELRAMARANKEMDIEKEAAALDRKAETMLRDLYADLSAWRKCQVARHPDRPHCEDYIKALFTEYTPLAGDRNFADDHAVIGGLARLGDVPVMVFGQEKGNDTKSRIDRNFGMARPEGYRKAVRLMDIADRFGLPVITLVDTTGAYPGKGAEERGQAEAIARSTEKCLALRVPLISVIIGEGGSGGAVAFATGNTVMMLEHSVYSVISPEGCASILWKDADKMREAAEAMRLTAQDLKALGVIDRIIAEPVGGAHRARAETIAAVGKALEVELAALAKKKPETLRDERRKKFLGMGAKGLAA</sequence>
<gene>
    <name evidence="10" type="primary">accA</name>
    <name evidence="12" type="ORF">FVF75_14275</name>
</gene>
<keyword evidence="12" id="KW-0436">Ligase</keyword>
<dbReference type="InterPro" id="IPR001095">
    <property type="entry name" value="Acetyl_CoA_COase_a_su"/>
</dbReference>
<evidence type="ECO:0000256" key="1">
    <source>
        <dbReference type="ARBA" id="ARBA00004956"/>
    </source>
</evidence>
<keyword evidence="5 10" id="KW-0276">Fatty acid metabolism</keyword>
<evidence type="ECO:0000256" key="7">
    <source>
        <dbReference type="ARBA" id="ARBA00023098"/>
    </source>
</evidence>
<dbReference type="Pfam" id="PF03255">
    <property type="entry name" value="ACCA"/>
    <property type="match status" value="1"/>
</dbReference>
<dbReference type="NCBIfam" id="NF041504">
    <property type="entry name" value="AccA_sub"/>
    <property type="match status" value="1"/>
</dbReference>
<protein>
    <recommendedName>
        <fullName evidence="10">Acetyl-coenzyme A carboxylase carboxyl transferase subunit alpha</fullName>
        <shortName evidence="10">ACCase subunit alpha</shortName>
        <shortName evidence="10">Acetyl-CoA carboxylase carboxyltransferase subunit alpha</shortName>
        <ecNumber evidence="10">2.1.3.15</ecNumber>
    </recommendedName>
</protein>
<keyword evidence="6 10" id="KW-0067">ATP-binding</keyword>
<evidence type="ECO:0000256" key="6">
    <source>
        <dbReference type="ARBA" id="ARBA00022840"/>
    </source>
</evidence>
<dbReference type="GO" id="GO:0006633">
    <property type="term" value="P:fatty acid biosynthetic process"/>
    <property type="evidence" value="ECO:0007669"/>
    <property type="project" value="UniProtKB-KW"/>
</dbReference>
<proteinExistence type="inferred from homology"/>
<dbReference type="RefSeq" id="WP_148379195.1">
    <property type="nucleotide sequence ID" value="NZ_VSIY01000014.1"/>
</dbReference>
<evidence type="ECO:0000313" key="12">
    <source>
        <dbReference type="EMBL" id="TYB79999.1"/>
    </source>
</evidence>
<dbReference type="Proteomes" id="UP000322080">
    <property type="component" value="Unassembled WGS sequence"/>
</dbReference>
<organism evidence="12 13">
    <name type="scientific">Maritimibacter fusiformis</name>
    <dbReference type="NCBI Taxonomy" id="2603819"/>
    <lineage>
        <taxon>Bacteria</taxon>
        <taxon>Pseudomonadati</taxon>
        <taxon>Pseudomonadota</taxon>
        <taxon>Alphaproteobacteria</taxon>
        <taxon>Rhodobacterales</taxon>
        <taxon>Roseobacteraceae</taxon>
        <taxon>Maritimibacter</taxon>
    </lineage>
</organism>
<evidence type="ECO:0000313" key="13">
    <source>
        <dbReference type="Proteomes" id="UP000322080"/>
    </source>
</evidence>
<dbReference type="NCBIfam" id="NF004344">
    <property type="entry name" value="PRK05724.1"/>
    <property type="match status" value="1"/>
</dbReference>
<dbReference type="GO" id="GO:2001295">
    <property type="term" value="P:malonyl-CoA biosynthetic process"/>
    <property type="evidence" value="ECO:0007669"/>
    <property type="project" value="UniProtKB-UniRule"/>
</dbReference>
<evidence type="ECO:0000256" key="2">
    <source>
        <dbReference type="ARBA" id="ARBA00022516"/>
    </source>
</evidence>
<dbReference type="InterPro" id="IPR011763">
    <property type="entry name" value="COA_CT_C"/>
</dbReference>
<evidence type="ECO:0000256" key="8">
    <source>
        <dbReference type="ARBA" id="ARBA00023160"/>
    </source>
</evidence>
<keyword evidence="13" id="KW-1185">Reference proteome</keyword>
<dbReference type="PRINTS" id="PR01069">
    <property type="entry name" value="ACCCTRFRASEA"/>
</dbReference>
<dbReference type="Gene3D" id="3.90.226.10">
    <property type="entry name" value="2-enoyl-CoA Hydratase, Chain A, domain 1"/>
    <property type="match status" value="1"/>
</dbReference>
<evidence type="ECO:0000256" key="9">
    <source>
        <dbReference type="ARBA" id="ARBA00049152"/>
    </source>
</evidence>
<dbReference type="PANTHER" id="PTHR42853:SF3">
    <property type="entry name" value="ACETYL-COENZYME A CARBOXYLASE CARBOXYL TRANSFERASE SUBUNIT ALPHA, CHLOROPLASTIC"/>
    <property type="match status" value="1"/>
</dbReference>
<evidence type="ECO:0000256" key="4">
    <source>
        <dbReference type="ARBA" id="ARBA00022741"/>
    </source>
</evidence>
<comment type="subcellular location">
    <subcellularLocation>
        <location evidence="10">Cytoplasm</location>
    </subcellularLocation>
</comment>
<evidence type="ECO:0000256" key="5">
    <source>
        <dbReference type="ARBA" id="ARBA00022832"/>
    </source>
</evidence>
<comment type="similarity">
    <text evidence="10">Belongs to the AccA family.</text>
</comment>
<dbReference type="AlphaFoldDB" id="A0A5D0RG23"/>
<reference evidence="12 13" key="1">
    <citation type="submission" date="2019-08" db="EMBL/GenBank/DDBJ databases">
        <title>Identification of a novel species of the genus Boseongicola.</title>
        <authorList>
            <person name="Zhang X.-Q."/>
        </authorList>
    </citation>
    <scope>NUCLEOTIDE SEQUENCE [LARGE SCALE GENOMIC DNA]</scope>
    <source>
        <strain evidence="12 13">HY14</strain>
    </source>
</reference>
<dbReference type="GO" id="GO:0016743">
    <property type="term" value="F:carboxyl- or carbamoyltransferase activity"/>
    <property type="evidence" value="ECO:0007669"/>
    <property type="project" value="UniProtKB-UniRule"/>
</dbReference>
<keyword evidence="7 10" id="KW-0443">Lipid metabolism</keyword>
<dbReference type="UniPathway" id="UPA00655">
    <property type="reaction ID" value="UER00711"/>
</dbReference>
<keyword evidence="8 10" id="KW-0275">Fatty acid biosynthesis</keyword>
<evidence type="ECO:0000259" key="11">
    <source>
        <dbReference type="PROSITE" id="PS50989"/>
    </source>
</evidence>
<keyword evidence="4 10" id="KW-0547">Nucleotide-binding</keyword>
<name>A0A5D0RG23_9RHOB</name>
<keyword evidence="2 10" id="KW-0444">Lipid biosynthesis</keyword>
<comment type="pathway">
    <text evidence="1 10">Lipid metabolism; malonyl-CoA biosynthesis; malonyl-CoA from acetyl-CoA: step 1/1.</text>
</comment>
<dbReference type="InterPro" id="IPR029045">
    <property type="entry name" value="ClpP/crotonase-like_dom_sf"/>
</dbReference>
<evidence type="ECO:0000256" key="10">
    <source>
        <dbReference type="HAMAP-Rule" id="MF_00823"/>
    </source>
</evidence>
<keyword evidence="3 10" id="KW-0808">Transferase</keyword>
<dbReference type="PANTHER" id="PTHR42853">
    <property type="entry name" value="ACETYL-COENZYME A CARBOXYLASE CARBOXYL TRANSFERASE SUBUNIT ALPHA"/>
    <property type="match status" value="1"/>
</dbReference>